<proteinExistence type="predicted"/>
<evidence type="ECO:0000313" key="9">
    <source>
        <dbReference type="Proteomes" id="UP000037035"/>
    </source>
</evidence>
<dbReference type="VEuPathDB" id="FungiDB:VP01_2170g1"/>
<dbReference type="Proteomes" id="UP000037035">
    <property type="component" value="Unassembled WGS sequence"/>
</dbReference>
<feature type="domain" description="HECT" evidence="7">
    <location>
        <begin position="585"/>
        <end position="951"/>
    </location>
</feature>
<evidence type="ECO:0000313" key="8">
    <source>
        <dbReference type="EMBL" id="KNZ57390.1"/>
    </source>
</evidence>
<dbReference type="InterPro" id="IPR044611">
    <property type="entry name" value="E3A/B/C-like"/>
</dbReference>
<dbReference type="EMBL" id="LAVV01007026">
    <property type="protein sequence ID" value="KNZ57390.1"/>
    <property type="molecule type" value="Genomic_DNA"/>
</dbReference>
<evidence type="ECO:0000256" key="6">
    <source>
        <dbReference type="SAM" id="MobiDB-lite"/>
    </source>
</evidence>
<evidence type="ECO:0000256" key="4">
    <source>
        <dbReference type="ARBA" id="ARBA00022786"/>
    </source>
</evidence>
<feature type="active site" description="Glycyl thioester intermediate" evidence="5">
    <location>
        <position position="919"/>
    </location>
</feature>
<accession>A0A0L6VBA4</accession>
<dbReference type="SUPFAM" id="SSF56204">
    <property type="entry name" value="Hect, E3 ligase catalytic domain"/>
    <property type="match status" value="1"/>
</dbReference>
<evidence type="ECO:0000256" key="2">
    <source>
        <dbReference type="ARBA" id="ARBA00012485"/>
    </source>
</evidence>
<feature type="region of interest" description="Disordered" evidence="6">
    <location>
        <begin position="97"/>
        <end position="150"/>
    </location>
</feature>
<protein>
    <recommendedName>
        <fullName evidence="2">HECT-type E3 ubiquitin transferase</fullName>
        <ecNumber evidence="2">2.3.2.26</ecNumber>
    </recommendedName>
</protein>
<dbReference type="PANTHER" id="PTHR45700">
    <property type="entry name" value="UBIQUITIN-PROTEIN LIGASE E3C"/>
    <property type="match status" value="1"/>
</dbReference>
<dbReference type="InterPro" id="IPR000569">
    <property type="entry name" value="HECT_dom"/>
</dbReference>
<evidence type="ECO:0000259" key="7">
    <source>
        <dbReference type="PROSITE" id="PS50237"/>
    </source>
</evidence>
<dbReference type="PROSITE" id="PS50237">
    <property type="entry name" value="HECT"/>
    <property type="match status" value="1"/>
</dbReference>
<dbReference type="STRING" id="27349.A0A0L6VBA4"/>
<reference evidence="8 9" key="1">
    <citation type="submission" date="2015-08" db="EMBL/GenBank/DDBJ databases">
        <title>Next Generation Sequencing and Analysis of the Genome of Puccinia sorghi L Schw, the Causal Agent of Maize Common Rust.</title>
        <authorList>
            <person name="Rochi L."/>
            <person name="Burguener G."/>
            <person name="Darino M."/>
            <person name="Turjanski A."/>
            <person name="Kreff E."/>
            <person name="Dieguez M.J."/>
            <person name="Sacco F."/>
        </authorList>
    </citation>
    <scope>NUCLEOTIDE SEQUENCE [LARGE SCALE GENOMIC DNA]</scope>
    <source>
        <strain evidence="8 9">RO10H11247</strain>
    </source>
</reference>
<dbReference type="Gene3D" id="3.90.1750.10">
    <property type="entry name" value="Hect, E3 ligase catalytic domains"/>
    <property type="match status" value="1"/>
</dbReference>
<dbReference type="CDD" id="cd00078">
    <property type="entry name" value="HECTc"/>
    <property type="match status" value="1"/>
</dbReference>
<dbReference type="EC" id="2.3.2.26" evidence="2"/>
<dbReference type="Gene3D" id="3.30.2160.10">
    <property type="entry name" value="Hect, E3 ligase catalytic domain"/>
    <property type="match status" value="1"/>
</dbReference>
<dbReference type="GO" id="GO:0061630">
    <property type="term" value="F:ubiquitin protein ligase activity"/>
    <property type="evidence" value="ECO:0007669"/>
    <property type="project" value="UniProtKB-EC"/>
</dbReference>
<dbReference type="AlphaFoldDB" id="A0A0L6VBA4"/>
<feature type="region of interest" description="Disordered" evidence="6">
    <location>
        <begin position="26"/>
        <end position="78"/>
    </location>
</feature>
<feature type="compositionally biased region" description="Low complexity" evidence="6">
    <location>
        <begin position="872"/>
        <end position="888"/>
    </location>
</feature>
<dbReference type="Gene3D" id="3.30.2410.10">
    <property type="entry name" value="Hect, E3 ligase catalytic domain"/>
    <property type="match status" value="1"/>
</dbReference>
<feature type="region of interest" description="Disordered" evidence="6">
    <location>
        <begin position="872"/>
        <end position="904"/>
    </location>
</feature>
<dbReference type="PANTHER" id="PTHR45700:SF9">
    <property type="entry name" value="HECT-TYPE E3 UBIQUITIN TRANSFERASE"/>
    <property type="match status" value="1"/>
</dbReference>
<keyword evidence="3" id="KW-0808">Transferase</keyword>
<dbReference type="Pfam" id="PF00632">
    <property type="entry name" value="HECT"/>
    <property type="match status" value="1"/>
</dbReference>
<keyword evidence="4 5" id="KW-0833">Ubl conjugation pathway</keyword>
<dbReference type="GO" id="GO:0000209">
    <property type="term" value="P:protein polyubiquitination"/>
    <property type="evidence" value="ECO:0007669"/>
    <property type="project" value="InterPro"/>
</dbReference>
<evidence type="ECO:0000256" key="1">
    <source>
        <dbReference type="ARBA" id="ARBA00000885"/>
    </source>
</evidence>
<evidence type="ECO:0000256" key="3">
    <source>
        <dbReference type="ARBA" id="ARBA00022679"/>
    </source>
</evidence>
<dbReference type="InterPro" id="IPR035983">
    <property type="entry name" value="Hect_E3_ubiquitin_ligase"/>
</dbReference>
<gene>
    <name evidence="8" type="ORF">VP01_2170g1</name>
</gene>
<feature type="compositionally biased region" description="Low complexity" evidence="6">
    <location>
        <begin position="121"/>
        <end position="139"/>
    </location>
</feature>
<organism evidence="8 9">
    <name type="scientific">Puccinia sorghi</name>
    <dbReference type="NCBI Taxonomy" id="27349"/>
    <lineage>
        <taxon>Eukaryota</taxon>
        <taxon>Fungi</taxon>
        <taxon>Dikarya</taxon>
        <taxon>Basidiomycota</taxon>
        <taxon>Pucciniomycotina</taxon>
        <taxon>Pucciniomycetes</taxon>
        <taxon>Pucciniales</taxon>
        <taxon>Pucciniaceae</taxon>
        <taxon>Puccinia</taxon>
    </lineage>
</organism>
<evidence type="ECO:0000256" key="5">
    <source>
        <dbReference type="PROSITE-ProRule" id="PRU00104"/>
    </source>
</evidence>
<comment type="catalytic activity">
    <reaction evidence="1">
        <text>S-ubiquitinyl-[E2 ubiquitin-conjugating enzyme]-L-cysteine + [acceptor protein]-L-lysine = [E2 ubiquitin-conjugating enzyme]-L-cysteine + N(6)-ubiquitinyl-[acceptor protein]-L-lysine.</text>
        <dbReference type="EC" id="2.3.2.26"/>
    </reaction>
</comment>
<name>A0A0L6VBA4_9BASI</name>
<comment type="caution">
    <text evidence="8">The sequence shown here is derived from an EMBL/GenBank/DDBJ whole genome shotgun (WGS) entry which is preliminary data.</text>
</comment>
<sequence length="951" mass="105401">MVDPLDPALFTDYYPGELTIHETQEEPARVVVSSPSARDKGRSASRRAPHGLTLSPESALNKHSSDCSSTPTTPSRLSASFKRHSFNLANLILHPTSKRNRSLSRARSPGYHSESYPTSRPSNSAATSSPHPTSSSPISRLSWNPVDQPMPNPHQNLSAFYCRCCGRSILLDHSHSSNGPIRCSACAIIWDAPQSFLTNQSITPAQPSPSSSTALTITDEHITRLNSLSLSQDLIDSFDRDPSGFLDSIQADSELGRLTKEFDQLAHELLSQLFSSITTLSTAFLTQPTAAEPPTVDLELLHRFYQAICSGPTGRDLLLSLLYNFLQRPGTPSVDFLASLKSNSESLPIVEPSQWVWVIVLLQPILSALFSHPPTRLIHTSVSSSPPGYLVCNISCLPNSIHHRLVSFFTGPNCSTKLFADKVELTNLFIGDRIRHFLQIPSGFSSGSQQLEAHDLPKYMHDWSLVAASRVMALLSGSNSQSGKLPITSFYNVSADLIQPIDLVFDFETWESRKSPYTICGYPYLLSMANKISLLTYDGKRQMGLEARQAFIDGLLGRSLAPPVFPLSIRRSHLVEDSLRQISSSQSELKKLLKISFVDEDGVDGGGLKKEWFLLLIRQLVAPEYGMFLHNHDYHQIWFNPASQEFEEFRLIGTVLGLAIYNRATLDFGLPLIGYRKLLGHRVGGLSDLATLKPDVAKSLRWLLEYDGEDFEEICGRNFVGDYDAYGTVVEVPLMPNGENIPVTKSNRVEFVKLYCDYVLNKSIAAQFKAFSEGFKLVAAGNGLSLFQPEEIELLVVGSAYTTKLPVEELKAITTYEGFQPTDLTIQNFWVVVDCFSFEDQKKLLRFITGTDRIPAVGISGLHLKITKSVHSSSSSLDDNNNKTSNNHSFRRRHRGPPDNTSGTVKVAQNERIPESHTCFNQLILSPFSSVESLDQKLRLAINESEGFGLT</sequence>
<keyword evidence="9" id="KW-1185">Reference proteome</keyword>
<dbReference type="OrthoDB" id="8068875at2759"/>
<dbReference type="SMART" id="SM00119">
    <property type="entry name" value="HECTc"/>
    <property type="match status" value="1"/>
</dbReference>